<feature type="domain" description="Retrovirus-related Pol polyprotein from transposon TNT 1-94-like beta-barrel" evidence="3">
    <location>
        <begin position="199"/>
        <end position="273"/>
    </location>
</feature>
<name>A0AAV6L6U2_9ERIC</name>
<gene>
    <name evidence="4" type="ORF">RHGRI_003867</name>
</gene>
<dbReference type="Proteomes" id="UP000823749">
    <property type="component" value="Chromosome 2"/>
</dbReference>
<reference evidence="4" key="1">
    <citation type="submission" date="2020-08" db="EMBL/GenBank/DDBJ databases">
        <title>Plant Genome Project.</title>
        <authorList>
            <person name="Zhang R.-G."/>
        </authorList>
    </citation>
    <scope>NUCLEOTIDE SEQUENCE</scope>
    <source>
        <strain evidence="4">WSP0</strain>
        <tissue evidence="4">Leaf</tissue>
    </source>
</reference>
<keyword evidence="5" id="KW-1185">Reference proteome</keyword>
<keyword evidence="2" id="KW-1133">Transmembrane helix</keyword>
<dbReference type="PANTHER" id="PTHR34222">
    <property type="entry name" value="GAG_PRE-INTEGRS DOMAIN-CONTAINING PROTEIN"/>
    <property type="match status" value="1"/>
</dbReference>
<evidence type="ECO:0000313" key="4">
    <source>
        <dbReference type="EMBL" id="KAG5560677.1"/>
    </source>
</evidence>
<dbReference type="PANTHER" id="PTHR34222:SF79">
    <property type="entry name" value="RETROVIRUS-RELATED POL POLYPROTEIN FROM TRANSPOSON TNT 1-94"/>
    <property type="match status" value="1"/>
</dbReference>
<organism evidence="4 5">
    <name type="scientific">Rhododendron griersonianum</name>
    <dbReference type="NCBI Taxonomy" id="479676"/>
    <lineage>
        <taxon>Eukaryota</taxon>
        <taxon>Viridiplantae</taxon>
        <taxon>Streptophyta</taxon>
        <taxon>Embryophyta</taxon>
        <taxon>Tracheophyta</taxon>
        <taxon>Spermatophyta</taxon>
        <taxon>Magnoliopsida</taxon>
        <taxon>eudicotyledons</taxon>
        <taxon>Gunneridae</taxon>
        <taxon>Pentapetalae</taxon>
        <taxon>asterids</taxon>
        <taxon>Ericales</taxon>
        <taxon>Ericaceae</taxon>
        <taxon>Ericoideae</taxon>
        <taxon>Rhodoreae</taxon>
        <taxon>Rhododendron</taxon>
    </lineage>
</organism>
<keyword evidence="2" id="KW-0812">Transmembrane</keyword>
<protein>
    <recommendedName>
        <fullName evidence="3">Retrovirus-related Pol polyprotein from transposon TNT 1-94-like beta-barrel domain-containing protein</fullName>
    </recommendedName>
</protein>
<evidence type="ECO:0000313" key="5">
    <source>
        <dbReference type="Proteomes" id="UP000823749"/>
    </source>
</evidence>
<dbReference type="InterPro" id="IPR054722">
    <property type="entry name" value="PolX-like_BBD"/>
</dbReference>
<feature type="transmembrane region" description="Helical" evidence="2">
    <location>
        <begin position="272"/>
        <end position="289"/>
    </location>
</feature>
<accession>A0AAV6L6U2</accession>
<proteinExistence type="predicted"/>
<feature type="transmembrane region" description="Helical" evidence="2">
    <location>
        <begin position="310"/>
        <end position="332"/>
    </location>
</feature>
<feature type="region of interest" description="Disordered" evidence="1">
    <location>
        <begin position="104"/>
        <end position="148"/>
    </location>
</feature>
<sequence>MKVFNDQQDQDRIMQFLMDLHENFGPIRGQILLMNPLPTVRKAYSFIIQEKKQRKLSNGVPENFSMGAATQNHYKDGHTDEFCRKLHENGSTGGRDTQKIARGLNSSKGQRQSFSLSCRANTTSHPTAQAAPTNSSDQPAHFNFSDQNILNGLTPDQYQQLAVAVSMVKSLSSSNAYANAAGWTSFEIPSINSVVSDSWILDSGATDHITSNSTLFTKSQSQSSTLPVVHLPTGSATPITSFGTVPFNKHITLDNVLCVPSFSLNLMSTSKITASLNCCAIFFPTFCVLQDLATGKMIGSGKQRGGVKGLFGKLSVAVIVLVICTVSLLLTVKSNNSINQPSFSRSKVSFSSSISCGF</sequence>
<evidence type="ECO:0000256" key="2">
    <source>
        <dbReference type="SAM" id="Phobius"/>
    </source>
</evidence>
<dbReference type="AlphaFoldDB" id="A0AAV6L6U2"/>
<dbReference type="Pfam" id="PF22936">
    <property type="entry name" value="Pol_BBD"/>
    <property type="match status" value="1"/>
</dbReference>
<dbReference type="EMBL" id="JACTNZ010000002">
    <property type="protein sequence ID" value="KAG5560677.1"/>
    <property type="molecule type" value="Genomic_DNA"/>
</dbReference>
<comment type="caution">
    <text evidence="4">The sequence shown here is derived from an EMBL/GenBank/DDBJ whole genome shotgun (WGS) entry which is preliminary data.</text>
</comment>
<evidence type="ECO:0000259" key="3">
    <source>
        <dbReference type="Pfam" id="PF22936"/>
    </source>
</evidence>
<keyword evidence="2" id="KW-0472">Membrane</keyword>
<evidence type="ECO:0000256" key="1">
    <source>
        <dbReference type="SAM" id="MobiDB-lite"/>
    </source>
</evidence>